<keyword evidence="6 7" id="KW-0472">Membrane</keyword>
<dbReference type="PANTHER" id="PTHR31204">
    <property type="entry name" value="SIGMA INTRACELLULAR RECEPTOR 2"/>
    <property type="match status" value="1"/>
</dbReference>
<evidence type="ECO:0000256" key="3">
    <source>
        <dbReference type="ARBA" id="ARBA00022692"/>
    </source>
</evidence>
<keyword evidence="5 7" id="KW-1133">Transmembrane helix</keyword>
<dbReference type="AlphaFoldDB" id="A0AAD6T955"/>
<protein>
    <recommendedName>
        <fullName evidence="7">Efficient mitochondria targeting-associated protein 19</fullName>
    </recommendedName>
</protein>
<dbReference type="PIRSF" id="PIRSF031032">
    <property type="entry name" value="TMP_97_prd"/>
    <property type="match status" value="1"/>
</dbReference>
<evidence type="ECO:0000256" key="2">
    <source>
        <dbReference type="ARBA" id="ARBA00009096"/>
    </source>
</evidence>
<accession>A0AAD6T955</accession>
<dbReference type="PANTHER" id="PTHR31204:SF1">
    <property type="entry name" value="SIGMA INTRACELLULAR RECEPTOR 2"/>
    <property type="match status" value="1"/>
</dbReference>
<dbReference type="InterPro" id="IPR016964">
    <property type="entry name" value="Sigma2_recept"/>
</dbReference>
<evidence type="ECO:0000256" key="6">
    <source>
        <dbReference type="ARBA" id="ARBA00023136"/>
    </source>
</evidence>
<name>A0AAD6T955_9AGAR</name>
<comment type="caution">
    <text evidence="9">The sequence shown here is derived from an EMBL/GenBank/DDBJ whole genome shotgun (WGS) entry which is preliminary data.</text>
</comment>
<dbReference type="InterPro" id="IPR033118">
    <property type="entry name" value="EXPERA"/>
</dbReference>
<gene>
    <name evidence="9" type="ORF">C8F04DRAFT_1219679</name>
</gene>
<dbReference type="EMBL" id="JARJCM010000020">
    <property type="protein sequence ID" value="KAJ7040750.1"/>
    <property type="molecule type" value="Genomic_DNA"/>
</dbReference>
<feature type="domain" description="EXPERA" evidence="8">
    <location>
        <begin position="11"/>
        <end position="166"/>
    </location>
</feature>
<feature type="transmembrane region" description="Helical" evidence="7">
    <location>
        <begin position="148"/>
        <end position="167"/>
    </location>
</feature>
<evidence type="ECO:0000256" key="1">
    <source>
        <dbReference type="ARBA" id="ARBA00004477"/>
    </source>
</evidence>
<dbReference type="GO" id="GO:0005789">
    <property type="term" value="C:endoplasmic reticulum membrane"/>
    <property type="evidence" value="ECO:0007669"/>
    <property type="project" value="UniProtKB-SubCell"/>
</dbReference>
<keyword evidence="3 7" id="KW-0812">Transmembrane</keyword>
<organism evidence="9 10">
    <name type="scientific">Mycena alexandri</name>
    <dbReference type="NCBI Taxonomy" id="1745969"/>
    <lineage>
        <taxon>Eukaryota</taxon>
        <taxon>Fungi</taxon>
        <taxon>Dikarya</taxon>
        <taxon>Basidiomycota</taxon>
        <taxon>Agaricomycotina</taxon>
        <taxon>Agaricomycetes</taxon>
        <taxon>Agaricomycetidae</taxon>
        <taxon>Agaricales</taxon>
        <taxon>Marasmiineae</taxon>
        <taxon>Mycenaceae</taxon>
        <taxon>Mycena</taxon>
    </lineage>
</organism>
<dbReference type="InterPro" id="IPR051987">
    <property type="entry name" value="Sigma-2_receptor-like"/>
</dbReference>
<dbReference type="Pfam" id="PF05241">
    <property type="entry name" value="EBP"/>
    <property type="match status" value="1"/>
</dbReference>
<reference evidence="9" key="1">
    <citation type="submission" date="2023-03" db="EMBL/GenBank/DDBJ databases">
        <title>Massive genome expansion in bonnet fungi (Mycena s.s.) driven by repeated elements and novel gene families across ecological guilds.</title>
        <authorList>
            <consortium name="Lawrence Berkeley National Laboratory"/>
            <person name="Harder C.B."/>
            <person name="Miyauchi S."/>
            <person name="Viragh M."/>
            <person name="Kuo A."/>
            <person name="Thoen E."/>
            <person name="Andreopoulos B."/>
            <person name="Lu D."/>
            <person name="Skrede I."/>
            <person name="Drula E."/>
            <person name="Henrissat B."/>
            <person name="Morin E."/>
            <person name="Kohler A."/>
            <person name="Barry K."/>
            <person name="LaButti K."/>
            <person name="Morin E."/>
            <person name="Salamov A."/>
            <person name="Lipzen A."/>
            <person name="Mereny Z."/>
            <person name="Hegedus B."/>
            <person name="Baldrian P."/>
            <person name="Stursova M."/>
            <person name="Weitz H."/>
            <person name="Taylor A."/>
            <person name="Grigoriev I.V."/>
            <person name="Nagy L.G."/>
            <person name="Martin F."/>
            <person name="Kauserud H."/>
        </authorList>
    </citation>
    <scope>NUCLEOTIDE SEQUENCE</scope>
    <source>
        <strain evidence="9">CBHHK200</strain>
    </source>
</reference>
<keyword evidence="4 7" id="KW-0256">Endoplasmic reticulum</keyword>
<keyword evidence="10" id="KW-1185">Reference proteome</keyword>
<evidence type="ECO:0000313" key="9">
    <source>
        <dbReference type="EMBL" id="KAJ7040750.1"/>
    </source>
</evidence>
<evidence type="ECO:0000256" key="5">
    <source>
        <dbReference type="ARBA" id="ARBA00022989"/>
    </source>
</evidence>
<feature type="transmembrane region" description="Helical" evidence="7">
    <location>
        <begin position="103"/>
        <end position="128"/>
    </location>
</feature>
<dbReference type="PROSITE" id="PS51751">
    <property type="entry name" value="EXPERA"/>
    <property type="match status" value="1"/>
</dbReference>
<comment type="similarity">
    <text evidence="2">Belongs to the TMEM97/sigma-2 receptor family.</text>
</comment>
<comment type="subcellular location">
    <subcellularLocation>
        <location evidence="1">Endoplasmic reticulum membrane</location>
        <topology evidence="1">Multi-pass membrane protein</topology>
    </subcellularLocation>
</comment>
<evidence type="ECO:0000259" key="8">
    <source>
        <dbReference type="PROSITE" id="PS51751"/>
    </source>
</evidence>
<dbReference type="Proteomes" id="UP001218188">
    <property type="component" value="Unassembled WGS sequence"/>
</dbReference>
<feature type="transmembrane region" description="Helical" evidence="7">
    <location>
        <begin position="12"/>
        <end position="35"/>
    </location>
</feature>
<evidence type="ECO:0000256" key="4">
    <source>
        <dbReference type="ARBA" id="ARBA00022824"/>
    </source>
</evidence>
<feature type="transmembrane region" description="Helical" evidence="7">
    <location>
        <begin position="71"/>
        <end position="91"/>
    </location>
</feature>
<proteinExistence type="inferred from homology"/>
<evidence type="ECO:0000256" key="7">
    <source>
        <dbReference type="PIRNR" id="PIRNR031032"/>
    </source>
</evidence>
<sequence length="190" mass="21279">MAPKSLTSRPLDLVYFSFFVTHIFASLCMDFQPLYPRALVPGVLRQLMDWYLRTSNDPLLKGVFGRGTDNIIWFKSFLFLEVVFQFPTFFLAARGLWNDSKKIYVLILVYAASTVTTVWPCVLTIVAAPGPSPAALAAGIATLSPDQRAMLLASYVPFCLIPLLMTVDMAFRLYAIVDDTLAAREIIKKQ</sequence>
<evidence type="ECO:0000313" key="10">
    <source>
        <dbReference type="Proteomes" id="UP001218188"/>
    </source>
</evidence>